<sequence>MDYAQGDVANGLQRCAATASRLTPSDDMSTGELLSADFAVLLHARAPINHIVQLPPELLIIIFLYVVFGDDRIRVGEYTIPSFEDVRRARLVLTHVCRGWRDLAAATPSLWSAIHNDEEALYEEDISRAKTASMTLRLLGSRDGAETVLERISRQLRRIDVVYMQEPTLAALRRLEMPLLECLTAIARRYTSVRLWDQLLGANVVGLQGLALGEVVGLPTNQFPNLTHLYLAPPFSQTPPVLTILKMLANTPALQYLHQVHVQTRHADPEPGTGVRSYGTVLLRSMRGLVLETHLDHALTLLEHLAMPKNRLIRIAANMDVLPAGDRRLDRLLSRRVTTLQLATRPHSLNFVTHASDRAEELPMWFSVTWREPLEPWPTGIVHTIILSALECLSVATRDSGLFPYILPHLPCLVDLRVIISSKYVDRTEESKQVSEALHTALGQSSPLVCRRLRSLALLARERIPAVFSPIAIIKMATARAQLGCRLSRIVVQWRADPGSEEPRQLFADTFNAALAEHVDELVLVADGEPGSLDSGGELRSEWAMADAEKYWILPRDFKEQHAPHPLW</sequence>
<dbReference type="AlphaFoldDB" id="A0A5C3P6H0"/>
<gene>
    <name evidence="1" type="ORF">K466DRAFT_601868</name>
</gene>
<evidence type="ECO:0000313" key="1">
    <source>
        <dbReference type="EMBL" id="TFK84589.1"/>
    </source>
</evidence>
<dbReference type="Gene3D" id="1.20.1280.50">
    <property type="match status" value="1"/>
</dbReference>
<reference evidence="1 2" key="1">
    <citation type="journal article" date="2019" name="Nat. Ecol. Evol.">
        <title>Megaphylogeny resolves global patterns of mushroom evolution.</title>
        <authorList>
            <person name="Varga T."/>
            <person name="Krizsan K."/>
            <person name="Foldi C."/>
            <person name="Dima B."/>
            <person name="Sanchez-Garcia M."/>
            <person name="Sanchez-Ramirez S."/>
            <person name="Szollosi G.J."/>
            <person name="Szarkandi J.G."/>
            <person name="Papp V."/>
            <person name="Albert L."/>
            <person name="Andreopoulos W."/>
            <person name="Angelini C."/>
            <person name="Antonin V."/>
            <person name="Barry K.W."/>
            <person name="Bougher N.L."/>
            <person name="Buchanan P."/>
            <person name="Buyck B."/>
            <person name="Bense V."/>
            <person name="Catcheside P."/>
            <person name="Chovatia M."/>
            <person name="Cooper J."/>
            <person name="Damon W."/>
            <person name="Desjardin D."/>
            <person name="Finy P."/>
            <person name="Geml J."/>
            <person name="Haridas S."/>
            <person name="Hughes K."/>
            <person name="Justo A."/>
            <person name="Karasinski D."/>
            <person name="Kautmanova I."/>
            <person name="Kiss B."/>
            <person name="Kocsube S."/>
            <person name="Kotiranta H."/>
            <person name="LaButti K.M."/>
            <person name="Lechner B.E."/>
            <person name="Liimatainen K."/>
            <person name="Lipzen A."/>
            <person name="Lukacs Z."/>
            <person name="Mihaltcheva S."/>
            <person name="Morgado L.N."/>
            <person name="Niskanen T."/>
            <person name="Noordeloos M.E."/>
            <person name="Ohm R.A."/>
            <person name="Ortiz-Santana B."/>
            <person name="Ovrebo C."/>
            <person name="Racz N."/>
            <person name="Riley R."/>
            <person name="Savchenko A."/>
            <person name="Shiryaev A."/>
            <person name="Soop K."/>
            <person name="Spirin V."/>
            <person name="Szebenyi C."/>
            <person name="Tomsovsky M."/>
            <person name="Tulloss R.E."/>
            <person name="Uehling J."/>
            <person name="Grigoriev I.V."/>
            <person name="Vagvolgyi C."/>
            <person name="Papp T."/>
            <person name="Martin F.M."/>
            <person name="Miettinen O."/>
            <person name="Hibbett D.S."/>
            <person name="Nagy L.G."/>
        </authorList>
    </citation>
    <scope>NUCLEOTIDE SEQUENCE [LARGE SCALE GENOMIC DNA]</scope>
    <source>
        <strain evidence="1 2">HHB13444</strain>
    </source>
</reference>
<dbReference type="InParanoid" id="A0A5C3P6H0"/>
<proteinExistence type="predicted"/>
<name>A0A5C3P6H0_9APHY</name>
<dbReference type="EMBL" id="ML211306">
    <property type="protein sequence ID" value="TFK84589.1"/>
    <property type="molecule type" value="Genomic_DNA"/>
</dbReference>
<accession>A0A5C3P6H0</accession>
<organism evidence="1 2">
    <name type="scientific">Polyporus arcularius HHB13444</name>
    <dbReference type="NCBI Taxonomy" id="1314778"/>
    <lineage>
        <taxon>Eukaryota</taxon>
        <taxon>Fungi</taxon>
        <taxon>Dikarya</taxon>
        <taxon>Basidiomycota</taxon>
        <taxon>Agaricomycotina</taxon>
        <taxon>Agaricomycetes</taxon>
        <taxon>Polyporales</taxon>
        <taxon>Polyporaceae</taxon>
        <taxon>Polyporus</taxon>
    </lineage>
</organism>
<evidence type="ECO:0000313" key="2">
    <source>
        <dbReference type="Proteomes" id="UP000308197"/>
    </source>
</evidence>
<dbReference type="Proteomes" id="UP000308197">
    <property type="component" value="Unassembled WGS sequence"/>
</dbReference>
<protein>
    <submittedName>
        <fullName evidence="1">Uncharacterized protein</fullName>
    </submittedName>
</protein>
<keyword evidence="2" id="KW-1185">Reference proteome</keyword>